<dbReference type="InterPro" id="IPR014729">
    <property type="entry name" value="Rossmann-like_a/b/a_fold"/>
</dbReference>
<evidence type="ECO:0000256" key="5">
    <source>
        <dbReference type="ARBA" id="ARBA00048108"/>
    </source>
</evidence>
<dbReference type="SUPFAM" id="SSF55298">
    <property type="entry name" value="YjgF-like"/>
    <property type="match status" value="2"/>
</dbReference>
<feature type="compositionally biased region" description="Polar residues" evidence="6">
    <location>
        <begin position="575"/>
        <end position="589"/>
    </location>
</feature>
<organism evidence="8 9">
    <name type="scientific">Cladosporium halotolerans</name>
    <dbReference type="NCBI Taxonomy" id="1052096"/>
    <lineage>
        <taxon>Eukaryota</taxon>
        <taxon>Fungi</taxon>
        <taxon>Dikarya</taxon>
        <taxon>Ascomycota</taxon>
        <taxon>Pezizomycotina</taxon>
        <taxon>Dothideomycetes</taxon>
        <taxon>Dothideomycetidae</taxon>
        <taxon>Cladosporiales</taxon>
        <taxon>Cladosporiaceae</taxon>
        <taxon>Cladosporium</taxon>
    </lineage>
</organism>
<dbReference type="GeneID" id="96004554"/>
<evidence type="ECO:0000313" key="8">
    <source>
        <dbReference type="EMBL" id="KAL1588303.1"/>
    </source>
</evidence>
<dbReference type="InterPro" id="IPR035959">
    <property type="entry name" value="RutC-like_sf"/>
</dbReference>
<dbReference type="AlphaFoldDB" id="A0AB34KY73"/>
<evidence type="ECO:0000259" key="7">
    <source>
        <dbReference type="Pfam" id="PF01902"/>
    </source>
</evidence>
<dbReference type="EC" id="6.3.1.14" evidence="1"/>
<gene>
    <name evidence="8" type="ORF">WHR41_03110</name>
</gene>
<dbReference type="CDD" id="cd06155">
    <property type="entry name" value="eu_AANH_C_1"/>
    <property type="match status" value="1"/>
</dbReference>
<dbReference type="EMBL" id="JAAQHG020000007">
    <property type="protein sequence ID" value="KAL1588303.1"/>
    <property type="molecule type" value="Genomic_DNA"/>
</dbReference>
<dbReference type="Pfam" id="PF01042">
    <property type="entry name" value="Ribonuc_L-PSP"/>
    <property type="match status" value="1"/>
</dbReference>
<evidence type="ECO:0000256" key="4">
    <source>
        <dbReference type="ARBA" id="ARBA00031552"/>
    </source>
</evidence>
<proteinExistence type="predicted"/>
<dbReference type="Gene3D" id="3.40.50.620">
    <property type="entry name" value="HUPs"/>
    <property type="match status" value="1"/>
</dbReference>
<dbReference type="PANTHER" id="PTHR12196">
    <property type="entry name" value="DOMAIN OF UNKNOWN FUNCTION 71 DUF71 -CONTAINING PROTEIN"/>
    <property type="match status" value="1"/>
</dbReference>
<feature type="compositionally biased region" description="Acidic residues" evidence="6">
    <location>
        <begin position="548"/>
        <end position="561"/>
    </location>
</feature>
<dbReference type="FunFam" id="3.40.50.620:FF:000145">
    <property type="entry name" value="ATP-binding domain containing protein"/>
    <property type="match status" value="1"/>
</dbReference>
<accession>A0AB34KY73</accession>
<keyword evidence="9" id="KW-1185">Reference proteome</keyword>
<dbReference type="CDD" id="cd06156">
    <property type="entry name" value="eu_AANH_C_2"/>
    <property type="match status" value="1"/>
</dbReference>
<feature type="domain" description="Diphthamide synthase" evidence="7">
    <location>
        <begin position="5"/>
        <end position="247"/>
    </location>
</feature>
<feature type="region of interest" description="Disordered" evidence="6">
    <location>
        <begin position="537"/>
        <end position="593"/>
    </location>
</feature>
<dbReference type="PANTHER" id="PTHR12196:SF2">
    <property type="entry name" value="DIPHTHINE--AMMONIA LIGASE"/>
    <property type="match status" value="1"/>
</dbReference>
<name>A0AB34KY73_9PEZI</name>
<dbReference type="SUPFAM" id="SSF52402">
    <property type="entry name" value="Adenine nucleotide alpha hydrolases-like"/>
    <property type="match status" value="1"/>
</dbReference>
<protein>
    <recommendedName>
        <fullName evidence="2">Diphthine--ammonia ligase</fullName>
        <ecNumber evidence="1">6.3.1.14</ecNumber>
    </recommendedName>
    <alternativeName>
        <fullName evidence="3">Diphthamide synthase</fullName>
    </alternativeName>
    <alternativeName>
        <fullName evidence="4">Diphthamide synthetase</fullName>
    </alternativeName>
</protein>
<evidence type="ECO:0000256" key="2">
    <source>
        <dbReference type="ARBA" id="ARBA00018426"/>
    </source>
</evidence>
<dbReference type="Gene3D" id="3.90.1490.10">
    <property type="entry name" value="putative n-type atp pyrophosphatase, domain 2"/>
    <property type="match status" value="1"/>
</dbReference>
<evidence type="ECO:0000256" key="1">
    <source>
        <dbReference type="ARBA" id="ARBA00012089"/>
    </source>
</evidence>
<dbReference type="Gene3D" id="3.30.1330.40">
    <property type="entry name" value="RutC-like"/>
    <property type="match status" value="2"/>
</dbReference>
<dbReference type="RefSeq" id="XP_069231408.1">
    <property type="nucleotide sequence ID" value="XM_069371716.1"/>
</dbReference>
<reference evidence="8 9" key="1">
    <citation type="journal article" date="2020" name="Microbiol. Resour. Announc.">
        <title>Draft Genome Sequence of a Cladosporium Species Isolated from the Mesophotic Ascidian Didemnum maculosum.</title>
        <authorList>
            <person name="Gioti A."/>
            <person name="Siaperas R."/>
            <person name="Nikolaivits E."/>
            <person name="Le Goff G."/>
            <person name="Ouazzani J."/>
            <person name="Kotoulas G."/>
            <person name="Topakas E."/>
        </authorList>
    </citation>
    <scope>NUCLEOTIDE SEQUENCE [LARGE SCALE GENOMIC DNA]</scope>
    <source>
        <strain evidence="8 9">TM138-S3</strain>
    </source>
</reference>
<evidence type="ECO:0000256" key="3">
    <source>
        <dbReference type="ARBA" id="ARBA00029814"/>
    </source>
</evidence>
<dbReference type="GO" id="GO:0017178">
    <property type="term" value="F:diphthine-ammonia ligase activity"/>
    <property type="evidence" value="ECO:0007669"/>
    <property type="project" value="UniProtKB-EC"/>
</dbReference>
<dbReference type="Pfam" id="PF01902">
    <property type="entry name" value="Diphthami_syn_2"/>
    <property type="match status" value="1"/>
</dbReference>
<evidence type="ECO:0000313" key="9">
    <source>
        <dbReference type="Proteomes" id="UP000803884"/>
    </source>
</evidence>
<dbReference type="InterPro" id="IPR002761">
    <property type="entry name" value="Diphthami_syn_dom"/>
</dbReference>
<dbReference type="CDD" id="cd01994">
    <property type="entry name" value="AANH_PF0828-like"/>
    <property type="match status" value="1"/>
</dbReference>
<dbReference type="InterPro" id="IPR006175">
    <property type="entry name" value="YjgF/YER057c/UK114"/>
</dbReference>
<dbReference type="InterPro" id="IPR030662">
    <property type="entry name" value="DPH6/MJ0570"/>
</dbReference>
<dbReference type="NCBIfam" id="TIGR00290">
    <property type="entry name" value="MJ0570_dom"/>
    <property type="match status" value="1"/>
</dbReference>
<dbReference type="GO" id="GO:0017183">
    <property type="term" value="P:protein histidyl modification to diphthamide"/>
    <property type="evidence" value="ECO:0007669"/>
    <property type="project" value="TreeGrafter"/>
</dbReference>
<comment type="caution">
    <text evidence="8">The sequence shown here is derived from an EMBL/GenBank/DDBJ whole genome shotgun (WGS) entry which is preliminary data.</text>
</comment>
<comment type="catalytic activity">
    <reaction evidence="5">
        <text>diphthine-[translation elongation factor 2] + NH4(+) + ATP = diphthamide-[translation elongation factor 2] + AMP + diphosphate + H(+)</text>
        <dbReference type="Rhea" id="RHEA:19753"/>
        <dbReference type="Rhea" id="RHEA-COMP:10172"/>
        <dbReference type="Rhea" id="RHEA-COMP:10174"/>
        <dbReference type="ChEBI" id="CHEBI:15378"/>
        <dbReference type="ChEBI" id="CHEBI:16692"/>
        <dbReference type="ChEBI" id="CHEBI:28938"/>
        <dbReference type="ChEBI" id="CHEBI:30616"/>
        <dbReference type="ChEBI" id="CHEBI:33019"/>
        <dbReference type="ChEBI" id="CHEBI:82696"/>
        <dbReference type="ChEBI" id="CHEBI:456215"/>
        <dbReference type="EC" id="6.3.1.14"/>
    </reaction>
</comment>
<sequence>MTGLKIVALISGGKDSLFSLLHCLANGHDVVALANLYPAGSSVEDSDSFMYQTIGHAVIPLYEKALGLPLYRQAIDGGAVNQSKNYGPTPNDAEKADETESLIPLLRKVMAAHPEVDAVSTGAILSDYQRTRVESVALRLGLTPLSYLWQYPHLPPGTQTSLLDDMTDVAQDARIIKVASGGMDDSFLWQDVADYRTKARLVKASQRFGTGGDGAALGEGGEYETLAVAGPAPLWKARIVVDEQERTVLPGEAGSASIRIARADIAPLESSETKQVRKPQLLDDQFAQLLGTLRKDSTEDLSSSSSDALHTGKESTDERIITLVKGLTAAGLTASEQTENIMRDLETRLLDAGHGFSNVAYTSIILRNMADFAAVNTAYGKYFQYPNPPARITLACASVLPDDALVTISATSVKKIAANDRKGLHVQSRSYWAPANIGPYSQAISVPATQANGTEASLTYVAGQIPLEPASMELHSSHGFDTSETFLDQAVLALQHLYRIGAAVGVGRWTNVIAFITAPSHEAAVSRAEVARRVWQTKHTPPSLKSGDEDDDSEDEDESFDVWDQQRGAGRAAWQSYTTGASDESSNETSQSVPPVYVVQVDSLPRNASIEWAAYGSTGKGDETIDIPHLAHLLEMFQGCTR</sequence>
<evidence type="ECO:0000256" key="6">
    <source>
        <dbReference type="SAM" id="MobiDB-lite"/>
    </source>
</evidence>
<dbReference type="Proteomes" id="UP000803884">
    <property type="component" value="Unassembled WGS sequence"/>
</dbReference>